<keyword evidence="11" id="KW-1185">Reference proteome</keyword>
<dbReference type="SUPFAM" id="SSF50156">
    <property type="entry name" value="PDZ domain-like"/>
    <property type="match status" value="2"/>
</dbReference>
<organism evidence="10 11">
    <name type="scientific">Cephaloticoccus primus</name>
    <dbReference type="NCBI Taxonomy" id="1548207"/>
    <lineage>
        <taxon>Bacteria</taxon>
        <taxon>Pseudomonadati</taxon>
        <taxon>Verrucomicrobiota</taxon>
        <taxon>Opitutia</taxon>
        <taxon>Opitutales</taxon>
        <taxon>Opitutaceae</taxon>
        <taxon>Cephaloticoccus</taxon>
    </lineage>
</organism>
<evidence type="ECO:0000256" key="5">
    <source>
        <dbReference type="ARBA" id="ARBA00022801"/>
    </source>
</evidence>
<dbReference type="Gene3D" id="2.30.42.10">
    <property type="match status" value="2"/>
</dbReference>
<dbReference type="SMART" id="SM00228">
    <property type="entry name" value="PDZ"/>
    <property type="match status" value="2"/>
</dbReference>
<dbReference type="GO" id="GO:0004252">
    <property type="term" value="F:serine-type endopeptidase activity"/>
    <property type="evidence" value="ECO:0007669"/>
    <property type="project" value="InterPro"/>
</dbReference>
<dbReference type="OrthoDB" id="9758917at2"/>
<evidence type="ECO:0000256" key="3">
    <source>
        <dbReference type="ARBA" id="ARBA00022729"/>
    </source>
</evidence>
<accession>A0A139SKH7</accession>
<dbReference type="Pfam" id="PF13180">
    <property type="entry name" value="PDZ_2"/>
    <property type="match status" value="1"/>
</dbReference>
<keyword evidence="3" id="KW-0732">Signal</keyword>
<keyword evidence="4" id="KW-0677">Repeat</keyword>
<feature type="binding site" evidence="8">
    <location>
        <begin position="231"/>
        <end position="233"/>
    </location>
    <ligand>
        <name>substrate</name>
    </ligand>
</feature>
<sequence length="476" mass="50203">MRVKFVSLLFLAAIVGWAVALLLSGKGRSVHLPLATAAHSTTLQVDSTPLTHEAAEVRVSYADMVETVQPAVVSVYSTKIVTTRMSADPWSRFFGGDIHPREQREEGLGSGVIVSSDGYIITNNHVVEGADELSVLMPDDREYRATLIGADPKTDVAVIKIEAADLPTVTLADSDKLRVGDVVFAFGNPLGVGQTVTMGIVSAKGRNSLGLLETVAGYEDFIQTDAAINMGNSGGALVDAKGRLVGINSAIVSTTKGNIGIGFAIPINLAASIMHSLVETGTVARGYLGAAAETVSAEVLTRLGMPEGARGVVLTQVTPEGPAEEAGLRPTDVVYSINGRSISTLEDLRLQIAQSAPGSAVEIAFLREGQQMTATVTLGQVVDRPNELLEGVDVEPLSTEVRRRLGIDPRVAGLVITGVAEDSPYAGYLIPEVVIVEINRSPVATVAAAKGLLREGRNLLLINYRGQYHYLSLTVD</sequence>
<dbReference type="PRINTS" id="PR00834">
    <property type="entry name" value="PROTEASES2C"/>
</dbReference>
<feature type="binding site" evidence="8">
    <location>
        <position position="155"/>
    </location>
    <ligand>
        <name>substrate</name>
    </ligand>
</feature>
<keyword evidence="6" id="KW-0720">Serine protease</keyword>
<dbReference type="PANTHER" id="PTHR22939">
    <property type="entry name" value="SERINE PROTEASE FAMILY S1C HTRA-RELATED"/>
    <property type="match status" value="1"/>
</dbReference>
<reference evidence="11" key="1">
    <citation type="submission" date="2016-02" db="EMBL/GenBank/DDBJ databases">
        <authorList>
            <person name="Sanders J.G."/>
            <person name="Lin J.Y."/>
            <person name="Wertz J.T."/>
            <person name="Russell J.A."/>
            <person name="Moreau C.S."/>
            <person name="Powell S."/>
        </authorList>
    </citation>
    <scope>NUCLEOTIDE SEQUENCE [LARGE SCALE GENOMIC DNA]</scope>
    <source>
        <strain evidence="11">CAG34</strain>
    </source>
</reference>
<comment type="similarity">
    <text evidence="1">Belongs to the peptidase S1C family.</text>
</comment>
<feature type="domain" description="PDZ" evidence="9">
    <location>
        <begin position="277"/>
        <end position="369"/>
    </location>
</feature>
<evidence type="ECO:0000256" key="1">
    <source>
        <dbReference type="ARBA" id="ARBA00010541"/>
    </source>
</evidence>
<dbReference type="RefSeq" id="WP_068630810.1">
    <property type="nucleotide sequence ID" value="NZ_LSZQ01000053.1"/>
</dbReference>
<gene>
    <name evidence="10" type="ORF">AXK11_07450</name>
</gene>
<dbReference type="Pfam" id="PF13365">
    <property type="entry name" value="Trypsin_2"/>
    <property type="match status" value="1"/>
</dbReference>
<evidence type="ECO:0000256" key="7">
    <source>
        <dbReference type="PIRSR" id="PIRSR611782-1"/>
    </source>
</evidence>
<keyword evidence="2 10" id="KW-0645">Protease</keyword>
<dbReference type="Gene3D" id="2.40.10.120">
    <property type="match status" value="1"/>
</dbReference>
<protein>
    <submittedName>
        <fullName evidence="10">Protease Do</fullName>
    </submittedName>
</protein>
<evidence type="ECO:0000259" key="9">
    <source>
        <dbReference type="PROSITE" id="PS50106"/>
    </source>
</evidence>
<dbReference type="PROSITE" id="PS50106">
    <property type="entry name" value="PDZ"/>
    <property type="match status" value="1"/>
</dbReference>
<dbReference type="InterPro" id="IPR001478">
    <property type="entry name" value="PDZ"/>
</dbReference>
<evidence type="ECO:0000313" key="10">
    <source>
        <dbReference type="EMBL" id="KXU34994.1"/>
    </source>
</evidence>
<dbReference type="PANTHER" id="PTHR22939:SF129">
    <property type="entry name" value="SERINE PROTEASE HTRA2, MITOCHONDRIAL"/>
    <property type="match status" value="1"/>
</dbReference>
<feature type="active site" description="Charge relay system" evidence="7">
    <location>
        <position position="155"/>
    </location>
</feature>
<dbReference type="InterPro" id="IPR036034">
    <property type="entry name" value="PDZ_sf"/>
</dbReference>
<feature type="active site" description="Charge relay system" evidence="7">
    <location>
        <position position="125"/>
    </location>
</feature>
<dbReference type="InterPro" id="IPR009003">
    <property type="entry name" value="Peptidase_S1_PA"/>
</dbReference>
<evidence type="ECO:0000256" key="4">
    <source>
        <dbReference type="ARBA" id="ARBA00022737"/>
    </source>
</evidence>
<evidence type="ECO:0000256" key="6">
    <source>
        <dbReference type="ARBA" id="ARBA00022825"/>
    </source>
</evidence>
<dbReference type="Proteomes" id="UP000070058">
    <property type="component" value="Unassembled WGS sequence"/>
</dbReference>
<dbReference type="NCBIfam" id="TIGR02037">
    <property type="entry name" value="degP_htrA_DO"/>
    <property type="match status" value="1"/>
</dbReference>
<dbReference type="InterPro" id="IPR011782">
    <property type="entry name" value="Pept_S1C_Do"/>
</dbReference>
<evidence type="ECO:0000256" key="2">
    <source>
        <dbReference type="ARBA" id="ARBA00022670"/>
    </source>
</evidence>
<evidence type="ECO:0000313" key="11">
    <source>
        <dbReference type="Proteomes" id="UP000070058"/>
    </source>
</evidence>
<feature type="binding site" evidence="8">
    <location>
        <position position="125"/>
    </location>
    <ligand>
        <name>substrate</name>
    </ligand>
</feature>
<feature type="active site" description="Charge relay system" evidence="7">
    <location>
        <position position="233"/>
    </location>
</feature>
<dbReference type="GO" id="GO:0006508">
    <property type="term" value="P:proteolysis"/>
    <property type="evidence" value="ECO:0007669"/>
    <property type="project" value="UniProtKB-KW"/>
</dbReference>
<proteinExistence type="inferred from homology"/>
<comment type="caution">
    <text evidence="10">The sequence shown here is derived from an EMBL/GenBank/DDBJ whole genome shotgun (WGS) entry which is preliminary data.</text>
</comment>
<dbReference type="InterPro" id="IPR001940">
    <property type="entry name" value="Peptidase_S1C"/>
</dbReference>
<dbReference type="SUPFAM" id="SSF50494">
    <property type="entry name" value="Trypsin-like serine proteases"/>
    <property type="match status" value="1"/>
</dbReference>
<dbReference type="STRING" id="1548207.AXK11_07450"/>
<dbReference type="EMBL" id="LSZQ01000053">
    <property type="protein sequence ID" value="KXU34994.1"/>
    <property type="molecule type" value="Genomic_DNA"/>
</dbReference>
<keyword evidence="5" id="KW-0378">Hydrolase</keyword>
<dbReference type="AlphaFoldDB" id="A0A139SKH7"/>
<name>A0A139SKH7_9BACT</name>
<evidence type="ECO:0000256" key="8">
    <source>
        <dbReference type="PIRSR" id="PIRSR611782-2"/>
    </source>
</evidence>